<dbReference type="SUPFAM" id="SSF55729">
    <property type="entry name" value="Acyl-CoA N-acyltransferases (Nat)"/>
    <property type="match status" value="1"/>
</dbReference>
<dbReference type="AlphaFoldDB" id="A0A6A7Y4P3"/>
<evidence type="ECO:0000256" key="2">
    <source>
        <dbReference type="ARBA" id="ARBA00023315"/>
    </source>
</evidence>
<evidence type="ECO:0000259" key="3">
    <source>
        <dbReference type="PROSITE" id="PS51186"/>
    </source>
</evidence>
<dbReference type="InterPro" id="IPR000182">
    <property type="entry name" value="GNAT_dom"/>
</dbReference>
<name>A0A6A7Y4P3_9HYPH</name>
<evidence type="ECO:0000313" key="4">
    <source>
        <dbReference type="EMBL" id="MQT12689.1"/>
    </source>
</evidence>
<dbReference type="Gene3D" id="3.40.630.30">
    <property type="match status" value="1"/>
</dbReference>
<keyword evidence="1 4" id="KW-0808">Transferase</keyword>
<dbReference type="RefSeq" id="WP_153486482.1">
    <property type="nucleotide sequence ID" value="NZ_VWNA01000001.1"/>
</dbReference>
<dbReference type="InterPro" id="IPR016181">
    <property type="entry name" value="Acyl_CoA_acyltransferase"/>
</dbReference>
<dbReference type="InterPro" id="IPR050832">
    <property type="entry name" value="Bact_Acetyltransf"/>
</dbReference>
<sequence length="171" mass="18542">MTAAFEFGAPFLGRLLPGNPVVEEAAPADLPALSDLHATSFPHPWDIAEIAALLGSPGVHCLVIRRPSLVVSRKPVAFVIYRLVADEAEILTLAVHPRWRRGGLGASLVDAAKRRLYAERATALFLEVDSENAAALALYRRRGFVQVGTRPGYYAHASGHGHALVMRCDLR</sequence>
<keyword evidence="2" id="KW-0012">Acyltransferase</keyword>
<comment type="caution">
    <text evidence="4">The sequence shown here is derived from an EMBL/GenBank/DDBJ whole genome shotgun (WGS) entry which is preliminary data.</text>
</comment>
<accession>A0A6A7Y4P3</accession>
<evidence type="ECO:0000313" key="5">
    <source>
        <dbReference type="Proteomes" id="UP000332515"/>
    </source>
</evidence>
<dbReference type="EMBL" id="VWNA01000001">
    <property type="protein sequence ID" value="MQT12689.1"/>
    <property type="molecule type" value="Genomic_DNA"/>
</dbReference>
<organism evidence="4 5">
    <name type="scientific">Segnochrobactrum spirostomi</name>
    <dbReference type="NCBI Taxonomy" id="2608987"/>
    <lineage>
        <taxon>Bacteria</taxon>
        <taxon>Pseudomonadati</taxon>
        <taxon>Pseudomonadota</taxon>
        <taxon>Alphaproteobacteria</taxon>
        <taxon>Hyphomicrobiales</taxon>
        <taxon>Segnochrobactraceae</taxon>
        <taxon>Segnochrobactrum</taxon>
    </lineage>
</organism>
<dbReference type="GO" id="GO:0016747">
    <property type="term" value="F:acyltransferase activity, transferring groups other than amino-acyl groups"/>
    <property type="evidence" value="ECO:0007669"/>
    <property type="project" value="InterPro"/>
</dbReference>
<keyword evidence="5" id="KW-1185">Reference proteome</keyword>
<gene>
    <name evidence="4" type="ORF">F0357_08480</name>
</gene>
<evidence type="ECO:0000256" key="1">
    <source>
        <dbReference type="ARBA" id="ARBA00022679"/>
    </source>
</evidence>
<dbReference type="Proteomes" id="UP000332515">
    <property type="component" value="Unassembled WGS sequence"/>
</dbReference>
<feature type="domain" description="N-acetyltransferase" evidence="3">
    <location>
        <begin position="20"/>
        <end position="171"/>
    </location>
</feature>
<dbReference type="PANTHER" id="PTHR43877">
    <property type="entry name" value="AMINOALKYLPHOSPHONATE N-ACETYLTRANSFERASE-RELATED-RELATED"/>
    <property type="match status" value="1"/>
</dbReference>
<dbReference type="Pfam" id="PF00583">
    <property type="entry name" value="Acetyltransf_1"/>
    <property type="match status" value="1"/>
</dbReference>
<dbReference type="PROSITE" id="PS51186">
    <property type="entry name" value="GNAT"/>
    <property type="match status" value="1"/>
</dbReference>
<protein>
    <submittedName>
        <fullName evidence="4">GNAT family N-acetyltransferase</fullName>
    </submittedName>
</protein>
<reference evidence="4 5" key="1">
    <citation type="submission" date="2019-09" db="EMBL/GenBank/DDBJ databases">
        <title>Segnochrobactrum spirostomi gen. nov., sp. nov., isolated from the ciliate Spirostomum cf. yagiui and description of a novel family, Segnochrobactraceae fam. nov. within the order Rhizobiales of the class Alphaproteobacteria.</title>
        <authorList>
            <person name="Akter S."/>
            <person name="Shazib S.U.A."/>
            <person name="Shin M.K."/>
        </authorList>
    </citation>
    <scope>NUCLEOTIDE SEQUENCE [LARGE SCALE GENOMIC DNA]</scope>
    <source>
        <strain evidence="4 5">Sp-1</strain>
    </source>
</reference>
<dbReference type="CDD" id="cd04301">
    <property type="entry name" value="NAT_SF"/>
    <property type="match status" value="1"/>
</dbReference>
<proteinExistence type="predicted"/>